<keyword evidence="1" id="KW-1133">Transmembrane helix</keyword>
<feature type="domain" description="GGDEF" evidence="3">
    <location>
        <begin position="351"/>
        <end position="480"/>
    </location>
</feature>
<dbReference type="PROSITE" id="PS50887">
    <property type="entry name" value="GGDEF"/>
    <property type="match status" value="1"/>
</dbReference>
<keyword evidence="1" id="KW-0812">Transmembrane</keyword>
<dbReference type="AlphaFoldDB" id="A0A9D9H3L9"/>
<feature type="domain" description="EAL" evidence="2">
    <location>
        <begin position="489"/>
        <end position="741"/>
    </location>
</feature>
<dbReference type="InterPro" id="IPR029787">
    <property type="entry name" value="Nucleotide_cyclase"/>
</dbReference>
<dbReference type="InterPro" id="IPR001633">
    <property type="entry name" value="EAL_dom"/>
</dbReference>
<dbReference type="Gene3D" id="3.30.70.270">
    <property type="match status" value="1"/>
</dbReference>
<evidence type="ECO:0000259" key="3">
    <source>
        <dbReference type="PROSITE" id="PS50887"/>
    </source>
</evidence>
<evidence type="ECO:0000313" key="4">
    <source>
        <dbReference type="EMBL" id="MBO8434017.1"/>
    </source>
</evidence>
<evidence type="ECO:0000313" key="5">
    <source>
        <dbReference type="Proteomes" id="UP000823611"/>
    </source>
</evidence>
<dbReference type="Pfam" id="PF00990">
    <property type="entry name" value="GGDEF"/>
    <property type="match status" value="1"/>
</dbReference>
<dbReference type="SMART" id="SM00052">
    <property type="entry name" value="EAL"/>
    <property type="match status" value="1"/>
</dbReference>
<dbReference type="PROSITE" id="PS50883">
    <property type="entry name" value="EAL"/>
    <property type="match status" value="1"/>
</dbReference>
<dbReference type="GO" id="GO:0071111">
    <property type="term" value="F:cyclic-guanylate-specific phosphodiesterase activity"/>
    <property type="evidence" value="ECO:0007669"/>
    <property type="project" value="InterPro"/>
</dbReference>
<dbReference type="PANTHER" id="PTHR33121">
    <property type="entry name" value="CYCLIC DI-GMP PHOSPHODIESTERASE PDEF"/>
    <property type="match status" value="1"/>
</dbReference>
<dbReference type="SUPFAM" id="SSF141868">
    <property type="entry name" value="EAL domain-like"/>
    <property type="match status" value="1"/>
</dbReference>
<organism evidence="4 5">
    <name type="scientific">Candidatus Fimicola merdigallinarum</name>
    <dbReference type="NCBI Taxonomy" id="2840819"/>
    <lineage>
        <taxon>Bacteria</taxon>
        <taxon>Bacillati</taxon>
        <taxon>Bacillota</taxon>
        <taxon>Clostridia</taxon>
        <taxon>Lachnospirales</taxon>
        <taxon>Lachnospiraceae</taxon>
        <taxon>Lachnospiraceae incertae sedis</taxon>
        <taxon>Candidatus Fimicola</taxon>
    </lineage>
</organism>
<dbReference type="EMBL" id="JADIMX010000033">
    <property type="protein sequence ID" value="MBO8434017.1"/>
    <property type="molecule type" value="Genomic_DNA"/>
</dbReference>
<protein>
    <submittedName>
        <fullName evidence="4">GGDEF domain-containing protein</fullName>
    </submittedName>
</protein>
<evidence type="ECO:0000259" key="2">
    <source>
        <dbReference type="PROSITE" id="PS50883"/>
    </source>
</evidence>
<reference evidence="4" key="2">
    <citation type="journal article" date="2021" name="PeerJ">
        <title>Extensive microbial diversity within the chicken gut microbiome revealed by metagenomics and culture.</title>
        <authorList>
            <person name="Gilroy R."/>
            <person name="Ravi A."/>
            <person name="Getino M."/>
            <person name="Pursley I."/>
            <person name="Horton D.L."/>
            <person name="Alikhan N.F."/>
            <person name="Baker D."/>
            <person name="Gharbi K."/>
            <person name="Hall N."/>
            <person name="Watson M."/>
            <person name="Adriaenssens E.M."/>
            <person name="Foster-Nyarko E."/>
            <person name="Jarju S."/>
            <person name="Secka A."/>
            <person name="Antonio M."/>
            <person name="Oren A."/>
            <person name="Chaudhuri R.R."/>
            <person name="La Ragione R."/>
            <person name="Hildebrand F."/>
            <person name="Pallen M.J."/>
        </authorList>
    </citation>
    <scope>NUCLEOTIDE SEQUENCE</scope>
    <source>
        <strain evidence="4">F6-4510</strain>
    </source>
</reference>
<dbReference type="Proteomes" id="UP000823611">
    <property type="component" value="Unassembled WGS sequence"/>
</dbReference>
<dbReference type="Pfam" id="PF00563">
    <property type="entry name" value="EAL"/>
    <property type="match status" value="1"/>
</dbReference>
<proteinExistence type="predicted"/>
<comment type="caution">
    <text evidence="4">The sequence shown here is derived from an EMBL/GenBank/DDBJ whole genome shotgun (WGS) entry which is preliminary data.</text>
</comment>
<dbReference type="PANTHER" id="PTHR33121:SF70">
    <property type="entry name" value="SIGNALING PROTEIN YKOW"/>
    <property type="match status" value="1"/>
</dbReference>
<dbReference type="InterPro" id="IPR050706">
    <property type="entry name" value="Cyclic-di-GMP_PDE-like"/>
</dbReference>
<dbReference type="NCBIfam" id="TIGR00254">
    <property type="entry name" value="GGDEF"/>
    <property type="match status" value="1"/>
</dbReference>
<dbReference type="Gene3D" id="3.30.450.20">
    <property type="entry name" value="PAS domain"/>
    <property type="match status" value="1"/>
</dbReference>
<dbReference type="CDD" id="cd01948">
    <property type="entry name" value="EAL"/>
    <property type="match status" value="1"/>
</dbReference>
<dbReference type="InterPro" id="IPR000160">
    <property type="entry name" value="GGDEF_dom"/>
</dbReference>
<keyword evidence="1" id="KW-0472">Membrane</keyword>
<feature type="transmembrane region" description="Helical" evidence="1">
    <location>
        <begin position="15"/>
        <end position="37"/>
    </location>
</feature>
<sequence>MFVNKNNPYGSSKKILGIIAILSIIFFVFSYSVYNLFISKIEENNITSVKTSLERISTQNVERVNEIFSSTINKMNNIADIARDYLDMPQEDIVKGLYNIVEIEGFYNLGLTNRDGVCITTLDERLQLGQYDYIKECFEGAYGFTESQLSEDGRANLNIFYVPVYNNEGEIPYVLTATYTSKAMSSLLDITSYEQQGNSVVVDSNSNMINRTLVSTDKDLNIFDKPAQYADTYKVFSENFEKSDKGYVTYTYANQKYIAYYSQLKYENWYLITYVPYNNVFNVANNNTVLLKNAMNYVRIFVSCLMAVIFLAYIHYTKKFNDYIYKDSVTKKHNYTYLKRIFSNFSDEENNKKAICVMDIDNFKIVNTRFGKEAGDNVIIKVYKAFTEMLPNDSIYRDTGDLFVCTINYDNINDITDKLNLFMDKIDSEIALRNIPYIHISVGIALYKNYDSIDSAFNDALIAKSKIKGNLKRFYNFTNKEERELIEESKEIEARFNDALKKQEFEVWYQPKYDGRTGKIVGAEALVRWKKEDGTIVPPNKFIPVYENNGQIIELDMEVLRLTCENIYNLKKKGVKLVPISVNLSRFQVENGDFERNLLDIIKKYDITPQDIQFELTETKMFNSEKIMRLISVLKKHNFEVHMDDFGTGVSGLQTLSNYEFDVAKIDKSFIDRIGEKKFDSIIKGMIVLCQNLDVQVVAEGIETKEQSDFLESNGCYVFQGYYYSKPVPEEEFNKLMEDSNNIDDSEK</sequence>
<dbReference type="InterPro" id="IPR035919">
    <property type="entry name" value="EAL_sf"/>
</dbReference>
<dbReference type="SMART" id="SM00267">
    <property type="entry name" value="GGDEF"/>
    <property type="match status" value="1"/>
</dbReference>
<dbReference type="Gene3D" id="3.20.20.450">
    <property type="entry name" value="EAL domain"/>
    <property type="match status" value="1"/>
</dbReference>
<accession>A0A9D9H3L9</accession>
<dbReference type="SUPFAM" id="SSF55073">
    <property type="entry name" value="Nucleotide cyclase"/>
    <property type="match status" value="1"/>
</dbReference>
<reference evidence="4" key="1">
    <citation type="submission" date="2020-10" db="EMBL/GenBank/DDBJ databases">
        <authorList>
            <person name="Gilroy R."/>
        </authorList>
    </citation>
    <scope>NUCLEOTIDE SEQUENCE</scope>
    <source>
        <strain evidence="4">F6-4510</strain>
    </source>
</reference>
<dbReference type="InterPro" id="IPR043128">
    <property type="entry name" value="Rev_trsase/Diguanyl_cyclase"/>
</dbReference>
<gene>
    <name evidence="4" type="ORF">IAC55_01680</name>
</gene>
<evidence type="ECO:0000256" key="1">
    <source>
        <dbReference type="SAM" id="Phobius"/>
    </source>
</evidence>
<feature type="transmembrane region" description="Helical" evidence="1">
    <location>
        <begin position="297"/>
        <end position="316"/>
    </location>
</feature>
<name>A0A9D9H3L9_9FIRM</name>